<keyword evidence="10" id="KW-1185">Reference proteome</keyword>
<dbReference type="Proteomes" id="UP001201812">
    <property type="component" value="Unassembled WGS sequence"/>
</dbReference>
<dbReference type="InterPro" id="IPR003961">
    <property type="entry name" value="FN3_dom"/>
</dbReference>
<dbReference type="InterPro" id="IPR036179">
    <property type="entry name" value="Ig-like_dom_sf"/>
</dbReference>
<evidence type="ECO:0000256" key="5">
    <source>
        <dbReference type="ARBA" id="ARBA00023319"/>
    </source>
</evidence>
<dbReference type="PANTHER" id="PTHR11640:SF134">
    <property type="entry name" value="ECHINOID, ISOFORM A-RELATED"/>
    <property type="match status" value="1"/>
</dbReference>
<dbReference type="Pfam" id="PF13927">
    <property type="entry name" value="Ig_3"/>
    <property type="match status" value="4"/>
</dbReference>
<dbReference type="Pfam" id="PF13895">
    <property type="entry name" value="Ig_2"/>
    <property type="match status" value="2"/>
</dbReference>
<keyword evidence="7" id="KW-0812">Transmembrane</keyword>
<keyword evidence="7" id="KW-1133">Transmembrane helix</keyword>
<comment type="subcellular location">
    <subcellularLocation>
        <location evidence="1">Membrane</location>
        <topology evidence="1">Single-pass type I membrane protein</topology>
    </subcellularLocation>
</comment>
<feature type="compositionally biased region" description="Low complexity" evidence="6">
    <location>
        <begin position="1154"/>
        <end position="1165"/>
    </location>
</feature>
<keyword evidence="3" id="KW-1015">Disulfide bond</keyword>
<feature type="transmembrane region" description="Helical" evidence="7">
    <location>
        <begin position="1126"/>
        <end position="1147"/>
    </location>
</feature>
<feature type="compositionally biased region" description="Basic and acidic residues" evidence="6">
    <location>
        <begin position="41"/>
        <end position="52"/>
    </location>
</feature>
<dbReference type="InterPro" id="IPR007110">
    <property type="entry name" value="Ig-like_dom"/>
</dbReference>
<evidence type="ECO:0000256" key="2">
    <source>
        <dbReference type="ARBA" id="ARBA00023136"/>
    </source>
</evidence>
<sequence>MKPEAFHEMNITEIEPSTSQYCESHAWQNAKTLTKMRHDENQMNLSETRDETSTSVSPATKSRSEIRRNYGKCANGISRITHRGGLWIPNSLTLWTAVLLILLNFGTTLGTSGSSKPDIFLLEPNSEPYYVREGEPGPILRCTIAEAYRNRTQNELTWLRVVGGAIAHISRNSIVWDSENYELLEDVAKGEYNLRPKTVSLARDNGKFFCGLAPHTSKAAELIVMVPPDQPVISHQPEGPVREGEHVTIRCESTSGNPTPTFKWYFDNKTKVPEHWIHEKVESSGKAVSTVQWHVKSEDNGGYLTCQVWNQAMNASDTSRSVETKRLNVLYAPRVHVGPQAELNVEEGQTVDLTCRADANPPASEITWYHPLTGHQSPDPSWRLQAVDRRFAGEYRCQAKNTVETGANKLQLNVLYGPKVRIRSVSAGDTSSLASVVSPSEGERLTLECEVDSNPPTDQVSWTGPNGFAQNGSRLILDSISKAHIGNFTCSATNTLTSLYSQNEDDSPSKRIGSSSVFVDVKRKPGTALVVASSMILDVGEEVHLTCSMGDSDPGSPAAQFRWETPTSKDSKETLNSQILTIRDAKLEDNGLYKCIPFNEVGEGDPGVVKITVVQPAKLIENRKLRNAQTLSAGDLDKSLQCEATGYPAPEFQWLKDGIPLNPKNHHWHIHTRQPSGSCEKHEHCPLTVVSTLKFSDSVRWNDKGNYTCRANNFASTKAPDSSTVKISVMHEPVVLNQRYPDYALAAANVGTLARISCLVSSRPDPTFTWTRNGEEITRQLQPNYKIASSRLYNRLDEFESVLEIPDMKSTDFGAYVCTARNGAGGAKKASVEIRLQAKSRPQTPYTVRVLEASSTWLQVGWKPGFNGGEEQIFELEYRVVDPYTGQQSEEDDPTVFIFDARNVTSVTLLDSDIDRSPLRAKRRSSSSQDEPSFDMGETFLVHNLTRLRPLSLLWYRVRARNTLGQSDWSAIASAETVDARKVFDDPFLATPEIVLYLPDEQKLIIQPHKSSVLPPYHNTFTYSTGHEDEAPSLSNYFVPRPTCVMVYVFAHGDEGSFWWSIGCFPTKTGTEPNSSITVTDVKPAEKFHLRLCYKNDLSICGPASEVYEVDTEAMSQFMSSSSWKIALAVLLGIATLTCVLLTLLLICRRRLGSSSSTTSSNNSNGALMKRRKQKGNKRLNLNGGVVVDRIDISEPRSQLPHSETKNTVVHGSQADSGVFTLGSTNAAQNSGNPPAVGAGALNGNQDHSWPTNNLTSIKTDRKSTKQFNGALTKFCRKNDPYLQELSSHLRNGDIMVVENGYPQPEDHPYGQYSGSLNGMGTLSSVNYGQPVPGTVQEVLVGGAGSDSGSYSGASQGPRIMREIIV</sequence>
<dbReference type="SMART" id="SM00409">
    <property type="entry name" value="IG"/>
    <property type="match status" value="6"/>
</dbReference>
<evidence type="ECO:0000256" key="1">
    <source>
        <dbReference type="ARBA" id="ARBA00004479"/>
    </source>
</evidence>
<feature type="region of interest" description="Disordered" evidence="6">
    <location>
        <begin position="1154"/>
        <end position="1175"/>
    </location>
</feature>
<feature type="domain" description="Ig-like" evidence="8">
    <location>
        <begin position="741"/>
        <end position="835"/>
    </location>
</feature>
<gene>
    <name evidence="9" type="ORF">DdX_10765</name>
</gene>
<organism evidence="9 10">
    <name type="scientific">Ditylenchus destructor</name>
    <dbReference type="NCBI Taxonomy" id="166010"/>
    <lineage>
        <taxon>Eukaryota</taxon>
        <taxon>Metazoa</taxon>
        <taxon>Ecdysozoa</taxon>
        <taxon>Nematoda</taxon>
        <taxon>Chromadorea</taxon>
        <taxon>Rhabditida</taxon>
        <taxon>Tylenchina</taxon>
        <taxon>Tylenchomorpha</taxon>
        <taxon>Sphaerularioidea</taxon>
        <taxon>Anguinidae</taxon>
        <taxon>Anguininae</taxon>
        <taxon>Ditylenchus</taxon>
    </lineage>
</organism>
<dbReference type="InterPro" id="IPR003598">
    <property type="entry name" value="Ig_sub2"/>
</dbReference>
<comment type="caution">
    <text evidence="9">The sequence shown here is derived from an EMBL/GenBank/DDBJ whole genome shotgun (WGS) entry which is preliminary data.</text>
</comment>
<feature type="domain" description="Ig-like" evidence="8">
    <location>
        <begin position="231"/>
        <end position="323"/>
    </location>
</feature>
<dbReference type="InterPro" id="IPR056069">
    <property type="entry name" value="DUF7652"/>
</dbReference>
<dbReference type="CDD" id="cd00096">
    <property type="entry name" value="Ig"/>
    <property type="match status" value="2"/>
</dbReference>
<reference evidence="9" key="1">
    <citation type="submission" date="2022-01" db="EMBL/GenBank/DDBJ databases">
        <title>Genome Sequence Resource for Two Populations of Ditylenchus destructor, the Migratory Endoparasitic Phytonematode.</title>
        <authorList>
            <person name="Zhang H."/>
            <person name="Lin R."/>
            <person name="Xie B."/>
        </authorList>
    </citation>
    <scope>NUCLEOTIDE SEQUENCE</scope>
    <source>
        <strain evidence="9">BazhouSP</strain>
    </source>
</reference>
<evidence type="ECO:0000313" key="9">
    <source>
        <dbReference type="EMBL" id="KAI1710406.1"/>
    </source>
</evidence>
<dbReference type="SUPFAM" id="SSF49265">
    <property type="entry name" value="Fibronectin type III"/>
    <property type="match status" value="1"/>
</dbReference>
<dbReference type="Pfam" id="PF24665">
    <property type="entry name" value="DUF7652"/>
    <property type="match status" value="1"/>
</dbReference>
<dbReference type="InterPro" id="IPR003599">
    <property type="entry name" value="Ig_sub"/>
</dbReference>
<dbReference type="InterPro" id="IPR051275">
    <property type="entry name" value="Cell_adhesion_signaling"/>
</dbReference>
<dbReference type="GO" id="GO:0005911">
    <property type="term" value="C:cell-cell junction"/>
    <property type="evidence" value="ECO:0007669"/>
    <property type="project" value="TreeGrafter"/>
</dbReference>
<dbReference type="InterPro" id="IPR013783">
    <property type="entry name" value="Ig-like_fold"/>
</dbReference>
<evidence type="ECO:0000313" key="10">
    <source>
        <dbReference type="Proteomes" id="UP001201812"/>
    </source>
</evidence>
<dbReference type="GO" id="GO:0005886">
    <property type="term" value="C:plasma membrane"/>
    <property type="evidence" value="ECO:0007669"/>
    <property type="project" value="TreeGrafter"/>
</dbReference>
<dbReference type="PANTHER" id="PTHR11640">
    <property type="entry name" value="NEPHRIN"/>
    <property type="match status" value="1"/>
</dbReference>
<feature type="domain" description="Ig-like" evidence="8">
    <location>
        <begin position="418"/>
        <end position="513"/>
    </location>
</feature>
<dbReference type="SMART" id="SM00060">
    <property type="entry name" value="FN3"/>
    <property type="match status" value="1"/>
</dbReference>
<feature type="domain" description="Ig-like" evidence="8">
    <location>
        <begin position="117"/>
        <end position="210"/>
    </location>
</feature>
<feature type="domain" description="Ig-like" evidence="8">
    <location>
        <begin position="606"/>
        <end position="726"/>
    </location>
</feature>
<dbReference type="EMBL" id="JAKKPZ010000026">
    <property type="protein sequence ID" value="KAI1710406.1"/>
    <property type="molecule type" value="Genomic_DNA"/>
</dbReference>
<feature type="domain" description="Ig-like" evidence="8">
    <location>
        <begin position="525"/>
        <end position="595"/>
    </location>
</feature>
<dbReference type="SUPFAM" id="SSF48726">
    <property type="entry name" value="Immunoglobulin"/>
    <property type="match status" value="6"/>
</dbReference>
<keyword evidence="5" id="KW-0393">Immunoglobulin domain</keyword>
<evidence type="ECO:0000256" key="3">
    <source>
        <dbReference type="ARBA" id="ARBA00023157"/>
    </source>
</evidence>
<name>A0AAD4MYM2_9BILA</name>
<evidence type="ECO:0000256" key="6">
    <source>
        <dbReference type="SAM" id="MobiDB-lite"/>
    </source>
</evidence>
<feature type="domain" description="Ig-like" evidence="8">
    <location>
        <begin position="333"/>
        <end position="413"/>
    </location>
</feature>
<keyword evidence="2 7" id="KW-0472">Membrane</keyword>
<dbReference type="PROSITE" id="PS50835">
    <property type="entry name" value="IG_LIKE"/>
    <property type="match status" value="7"/>
</dbReference>
<dbReference type="Gene3D" id="2.60.40.10">
    <property type="entry name" value="Immunoglobulins"/>
    <property type="match status" value="7"/>
</dbReference>
<evidence type="ECO:0000256" key="7">
    <source>
        <dbReference type="SAM" id="Phobius"/>
    </source>
</evidence>
<feature type="region of interest" description="Disordered" evidence="6">
    <location>
        <begin position="41"/>
        <end position="65"/>
    </location>
</feature>
<evidence type="ECO:0000256" key="4">
    <source>
        <dbReference type="ARBA" id="ARBA00023180"/>
    </source>
</evidence>
<protein>
    <submittedName>
        <fullName evidence="9">Immunoglobulin domain-containing protein</fullName>
    </submittedName>
</protein>
<evidence type="ECO:0000259" key="8">
    <source>
        <dbReference type="PROSITE" id="PS50835"/>
    </source>
</evidence>
<dbReference type="GO" id="GO:0098609">
    <property type="term" value="P:cell-cell adhesion"/>
    <property type="evidence" value="ECO:0007669"/>
    <property type="project" value="TreeGrafter"/>
</dbReference>
<dbReference type="InterPro" id="IPR036116">
    <property type="entry name" value="FN3_sf"/>
</dbReference>
<accession>A0AAD4MYM2</accession>
<proteinExistence type="predicted"/>
<keyword evidence="4" id="KW-0325">Glycoprotein</keyword>
<dbReference type="SMART" id="SM00408">
    <property type="entry name" value="IGc2"/>
    <property type="match status" value="6"/>
</dbReference>
<dbReference type="GO" id="GO:0050839">
    <property type="term" value="F:cell adhesion molecule binding"/>
    <property type="evidence" value="ECO:0007669"/>
    <property type="project" value="TreeGrafter"/>
</dbReference>